<comment type="caution">
    <text evidence="1">The sequence shown here is derived from an EMBL/GenBank/DDBJ whole genome shotgun (WGS) entry which is preliminary data.</text>
</comment>
<dbReference type="EMBL" id="CM042051">
    <property type="protein sequence ID" value="KAI3729833.1"/>
    <property type="molecule type" value="Genomic_DNA"/>
</dbReference>
<accession>A0ACB9C6C5</accession>
<organism evidence="1 2">
    <name type="scientific">Arctium lappa</name>
    <name type="common">Greater burdock</name>
    <name type="synonym">Lappa major</name>
    <dbReference type="NCBI Taxonomy" id="4217"/>
    <lineage>
        <taxon>Eukaryota</taxon>
        <taxon>Viridiplantae</taxon>
        <taxon>Streptophyta</taxon>
        <taxon>Embryophyta</taxon>
        <taxon>Tracheophyta</taxon>
        <taxon>Spermatophyta</taxon>
        <taxon>Magnoliopsida</taxon>
        <taxon>eudicotyledons</taxon>
        <taxon>Gunneridae</taxon>
        <taxon>Pentapetalae</taxon>
        <taxon>asterids</taxon>
        <taxon>campanulids</taxon>
        <taxon>Asterales</taxon>
        <taxon>Asteraceae</taxon>
        <taxon>Carduoideae</taxon>
        <taxon>Cardueae</taxon>
        <taxon>Arctiinae</taxon>
        <taxon>Arctium</taxon>
    </lineage>
</organism>
<evidence type="ECO:0000313" key="1">
    <source>
        <dbReference type="EMBL" id="KAI3729833.1"/>
    </source>
</evidence>
<proteinExistence type="predicted"/>
<evidence type="ECO:0000313" key="2">
    <source>
        <dbReference type="Proteomes" id="UP001055879"/>
    </source>
</evidence>
<protein>
    <submittedName>
        <fullName evidence="1">Uncharacterized protein</fullName>
    </submittedName>
</protein>
<gene>
    <name evidence="1" type="ORF">L6452_18504</name>
</gene>
<name>A0ACB9C6C5_ARCLA</name>
<sequence length="105" mass="11607">MQEVEDATEEIKKAYVDTKGKSTAREPEAKPSDENASEPHSSTKLETTKTHPSVDDIIKEPLSTDGISMMESDQVPQTEAANLTPEDIPQLQLPYSHHISLPNYS</sequence>
<reference evidence="2" key="1">
    <citation type="journal article" date="2022" name="Mol. Ecol. Resour.">
        <title>The genomes of chicory, endive, great burdock and yacon provide insights into Asteraceae palaeo-polyploidization history and plant inulin production.</title>
        <authorList>
            <person name="Fan W."/>
            <person name="Wang S."/>
            <person name="Wang H."/>
            <person name="Wang A."/>
            <person name="Jiang F."/>
            <person name="Liu H."/>
            <person name="Zhao H."/>
            <person name="Xu D."/>
            <person name="Zhang Y."/>
        </authorList>
    </citation>
    <scope>NUCLEOTIDE SEQUENCE [LARGE SCALE GENOMIC DNA]</scope>
    <source>
        <strain evidence="2">cv. Niubang</strain>
    </source>
</reference>
<keyword evidence="2" id="KW-1185">Reference proteome</keyword>
<dbReference type="Proteomes" id="UP001055879">
    <property type="component" value="Linkage Group LG05"/>
</dbReference>
<reference evidence="1 2" key="2">
    <citation type="journal article" date="2022" name="Mol. Ecol. Resour.">
        <title>The genomes of chicory, endive, great burdock and yacon provide insights into Asteraceae paleo-polyploidization history and plant inulin production.</title>
        <authorList>
            <person name="Fan W."/>
            <person name="Wang S."/>
            <person name="Wang H."/>
            <person name="Wang A."/>
            <person name="Jiang F."/>
            <person name="Liu H."/>
            <person name="Zhao H."/>
            <person name="Xu D."/>
            <person name="Zhang Y."/>
        </authorList>
    </citation>
    <scope>NUCLEOTIDE SEQUENCE [LARGE SCALE GENOMIC DNA]</scope>
    <source>
        <strain evidence="2">cv. Niubang</strain>
    </source>
</reference>